<dbReference type="EMBL" id="KZ678141">
    <property type="protein sequence ID" value="PSN62457.1"/>
    <property type="molecule type" value="Genomic_DNA"/>
</dbReference>
<evidence type="ECO:0000259" key="2">
    <source>
        <dbReference type="Pfam" id="PF24883"/>
    </source>
</evidence>
<sequence length="773" mass="89297">MKFLVGSETHNIKTFNLLGSWAKPSMPLIFSFYFWHSDSLNMQNSYRGFLSHLLHQVLSQFSPELMSTYLAVGILKKKRTPEDWSLRELQSTLKGVSCRVADDTPICFFIDALDECMPKDLDDVVRVIKELSSAHSKIKFCVSSRLEQKIENRLQDIAQQSMDLHDLTYNDIEKYLQTTLDDCWKYANSAIRAKKDRLIERIARGSEGVFLWAFFVSRKVRDSVEEGDTLSQIEKNLRGMPRDMMELYETMFQKSDLMTDDRKAEAATYFNLVLMFGYGSSMGYPRGLILAPEYIIPLYGHFHKIPREMRDPNTLTMLQRRINLLCVGLVTVDRDKVDFFHRTARDFFEGLAAKELLGNNRLTSSELCYFLAEGICTTASHNFWDSLSTVINWVEDEAIDDLEKPRYLHHVNECMSQAWGRLGGRGENWVYEHFISARQKHYAIDYLGLTLAFGQDVLLNQYLEKDKSMSTRYKDYLLFCASGSWYAPPRVKTLLHSGADPNATFVAHTYERRKMSPWTNFLIGHRIPQEYRSKRTEAMGLFLDHEARLDDRVVYTVSISSRSDIFGPCTPGDILWNLENVQMIMFFEVNTRYIIENLFTVQGSEANMQLANFIARPGTEHVQPYVRIVLLQPGYAKEKTPHVVYETDRHGSSQRQRDPGYIPKTFSRHGMHYRLPPAGELSIDDSRKLLEDLGNDLSSLAGLEKDVEPKLDDFDVRWDPQGDDFKAECRRIWERSPKIEELVPYLEQKGLFVPTDDPAVLNGPIHMYSPSPP</sequence>
<dbReference type="Pfam" id="PF24883">
    <property type="entry name" value="NPHP3_N"/>
    <property type="match status" value="1"/>
</dbReference>
<keyword evidence="1" id="KW-0677">Repeat</keyword>
<gene>
    <name evidence="3" type="ORF">BS50DRAFT_119214</name>
</gene>
<feature type="domain" description="Nephrocystin 3-like N-terminal" evidence="2">
    <location>
        <begin position="30"/>
        <end position="145"/>
    </location>
</feature>
<dbReference type="Proteomes" id="UP000240883">
    <property type="component" value="Unassembled WGS sequence"/>
</dbReference>
<evidence type="ECO:0000313" key="4">
    <source>
        <dbReference type="Proteomes" id="UP000240883"/>
    </source>
</evidence>
<protein>
    <recommendedName>
        <fullName evidence="2">Nephrocystin 3-like N-terminal domain-containing protein</fullName>
    </recommendedName>
</protein>
<proteinExistence type="predicted"/>
<organism evidence="3 4">
    <name type="scientific">Corynespora cassiicola Philippines</name>
    <dbReference type="NCBI Taxonomy" id="1448308"/>
    <lineage>
        <taxon>Eukaryota</taxon>
        <taxon>Fungi</taxon>
        <taxon>Dikarya</taxon>
        <taxon>Ascomycota</taxon>
        <taxon>Pezizomycotina</taxon>
        <taxon>Dothideomycetes</taxon>
        <taxon>Pleosporomycetidae</taxon>
        <taxon>Pleosporales</taxon>
        <taxon>Corynesporascaceae</taxon>
        <taxon>Corynespora</taxon>
    </lineage>
</organism>
<evidence type="ECO:0000313" key="3">
    <source>
        <dbReference type="EMBL" id="PSN62457.1"/>
    </source>
</evidence>
<dbReference type="PANTHER" id="PTHR10039">
    <property type="entry name" value="AMELOGENIN"/>
    <property type="match status" value="1"/>
</dbReference>
<keyword evidence="4" id="KW-1185">Reference proteome</keyword>
<dbReference type="AlphaFoldDB" id="A0A2T2NAJ9"/>
<evidence type="ECO:0000256" key="1">
    <source>
        <dbReference type="ARBA" id="ARBA00022737"/>
    </source>
</evidence>
<reference evidence="3 4" key="1">
    <citation type="journal article" date="2018" name="Front. Microbiol.">
        <title>Genome-Wide Analysis of Corynespora cassiicola Leaf Fall Disease Putative Effectors.</title>
        <authorList>
            <person name="Lopez D."/>
            <person name="Ribeiro S."/>
            <person name="Label P."/>
            <person name="Fumanal B."/>
            <person name="Venisse J.S."/>
            <person name="Kohler A."/>
            <person name="de Oliveira R.R."/>
            <person name="Labutti K."/>
            <person name="Lipzen A."/>
            <person name="Lail K."/>
            <person name="Bauer D."/>
            <person name="Ohm R.A."/>
            <person name="Barry K.W."/>
            <person name="Spatafora J."/>
            <person name="Grigoriev I.V."/>
            <person name="Martin F.M."/>
            <person name="Pujade-Renaud V."/>
        </authorList>
    </citation>
    <scope>NUCLEOTIDE SEQUENCE [LARGE SCALE GENOMIC DNA]</scope>
    <source>
        <strain evidence="3 4">Philippines</strain>
    </source>
</reference>
<dbReference type="OrthoDB" id="5086500at2759"/>
<dbReference type="PANTHER" id="PTHR10039:SF5">
    <property type="entry name" value="NACHT DOMAIN-CONTAINING PROTEIN"/>
    <property type="match status" value="1"/>
</dbReference>
<accession>A0A2T2NAJ9</accession>
<name>A0A2T2NAJ9_CORCC</name>
<dbReference type="InterPro" id="IPR056884">
    <property type="entry name" value="NPHP3-like_N"/>
</dbReference>